<dbReference type="Proteomes" id="UP001501161">
    <property type="component" value="Unassembled WGS sequence"/>
</dbReference>
<dbReference type="EMBL" id="BAAAMQ010000009">
    <property type="protein sequence ID" value="GAA2100403.1"/>
    <property type="molecule type" value="Genomic_DNA"/>
</dbReference>
<keyword evidence="2" id="KW-1185">Reference proteome</keyword>
<evidence type="ECO:0000313" key="2">
    <source>
        <dbReference type="Proteomes" id="UP001501161"/>
    </source>
</evidence>
<evidence type="ECO:0008006" key="3">
    <source>
        <dbReference type="Google" id="ProtNLM"/>
    </source>
</evidence>
<sequence length="488" mass="53021">MPYSSDPSVPYATFAQACRAFKPTELMPVLARISAAQGEPPYAEAIKQKLAPWGLAAAARDSLLYGNEFRDKRADMRALERLMRTFNISGVPPESSLPRPDLLIALMTRLTYEQFPYQESMYEEVSRSHAMLIDGLEQVATEIVTPASIAEMLGGIPLREAVGATFLLQVGAFQNGGVYDPSWLDLEHFKPVLDLYPRASIEAMAARLTITPSDFRDAFRAHSVGTSETARFDYNPLVATPFVDMGDGVPIAPAARLILRSVTPGSLYYAGIANYGPDFARELGYLFEHYVGRQLKLIATAEVHPEIFYGKGDGRQSVDWFVVLPGLVVLVEVKSRRLTAAAQAGDEGLLDVLSNTLGKARKQLGRTVEQLAEANPAFAHIPTDRPMLALVVTSEPFYTGAAYLMNHDVAVIPGVSLPDVPIAVASARELEWLVTHDAGVEGILLELIATRGDGVVSLGKVGKPEGAENPILTKAWESYPWPSPPAGI</sequence>
<comment type="caution">
    <text evidence="1">The sequence shown here is derived from an EMBL/GenBank/DDBJ whole genome shotgun (WGS) entry which is preliminary data.</text>
</comment>
<organism evidence="1 2">
    <name type="scientific">Nocardioides furvisabuli</name>
    <dbReference type="NCBI Taxonomy" id="375542"/>
    <lineage>
        <taxon>Bacteria</taxon>
        <taxon>Bacillati</taxon>
        <taxon>Actinomycetota</taxon>
        <taxon>Actinomycetes</taxon>
        <taxon>Propionibacteriales</taxon>
        <taxon>Nocardioidaceae</taxon>
        <taxon>Nocardioides</taxon>
    </lineage>
</organism>
<gene>
    <name evidence="1" type="ORF">GCM10009726_10290</name>
</gene>
<name>A0ABN2WWL3_9ACTN</name>
<protein>
    <recommendedName>
        <fullName evidence="3">NERD domain-containing protein</fullName>
    </recommendedName>
</protein>
<evidence type="ECO:0000313" key="1">
    <source>
        <dbReference type="EMBL" id="GAA2100403.1"/>
    </source>
</evidence>
<proteinExistence type="predicted"/>
<reference evidence="2" key="1">
    <citation type="journal article" date="2019" name="Int. J. Syst. Evol. Microbiol.">
        <title>The Global Catalogue of Microorganisms (GCM) 10K type strain sequencing project: providing services to taxonomists for standard genome sequencing and annotation.</title>
        <authorList>
            <consortium name="The Broad Institute Genomics Platform"/>
            <consortium name="The Broad Institute Genome Sequencing Center for Infectious Disease"/>
            <person name="Wu L."/>
            <person name="Ma J."/>
        </authorList>
    </citation>
    <scope>NUCLEOTIDE SEQUENCE [LARGE SCALE GENOMIC DNA]</scope>
    <source>
        <strain evidence="2">JCM 13813</strain>
    </source>
</reference>
<accession>A0ABN2WWL3</accession>